<evidence type="ECO:0000313" key="1">
    <source>
        <dbReference type="EMBL" id="VUZ50316.1"/>
    </source>
</evidence>
<dbReference type="EMBL" id="CABIJS010000356">
    <property type="protein sequence ID" value="VUZ50316.1"/>
    <property type="molecule type" value="Genomic_DNA"/>
</dbReference>
<dbReference type="AlphaFoldDB" id="A0A564YSZ9"/>
<keyword evidence="2" id="KW-1185">Reference proteome</keyword>
<name>A0A564YSZ9_HYMDI</name>
<proteinExistence type="predicted"/>
<protein>
    <submittedName>
        <fullName evidence="1">Uncharacterized protein</fullName>
    </submittedName>
</protein>
<gene>
    <name evidence="1" type="ORF">WMSIL1_LOCUS9326</name>
</gene>
<evidence type="ECO:0000313" key="2">
    <source>
        <dbReference type="Proteomes" id="UP000321570"/>
    </source>
</evidence>
<organism evidence="1 2">
    <name type="scientific">Hymenolepis diminuta</name>
    <name type="common">Rat tapeworm</name>
    <dbReference type="NCBI Taxonomy" id="6216"/>
    <lineage>
        <taxon>Eukaryota</taxon>
        <taxon>Metazoa</taxon>
        <taxon>Spiralia</taxon>
        <taxon>Lophotrochozoa</taxon>
        <taxon>Platyhelminthes</taxon>
        <taxon>Cestoda</taxon>
        <taxon>Eucestoda</taxon>
        <taxon>Cyclophyllidea</taxon>
        <taxon>Hymenolepididae</taxon>
        <taxon>Hymenolepis</taxon>
    </lineage>
</organism>
<dbReference type="Proteomes" id="UP000321570">
    <property type="component" value="Unassembled WGS sequence"/>
</dbReference>
<feature type="non-terminal residue" evidence="1">
    <location>
        <position position="1"/>
    </location>
</feature>
<accession>A0A564YSZ9</accession>
<sequence length="91" mass="10207">IISLLETVADSNRSDRCTDKLPTDFLFYNDINPALNSPSAFSSATWKSWYPLAAQTIFSLLDFLSSWHRSRSADYTVVVAAVARSSDRRSD</sequence>
<reference evidence="1 2" key="1">
    <citation type="submission" date="2019-07" db="EMBL/GenBank/DDBJ databases">
        <authorList>
            <person name="Jastrzebski P J."/>
            <person name="Paukszto L."/>
            <person name="Jastrzebski P J."/>
        </authorList>
    </citation>
    <scope>NUCLEOTIDE SEQUENCE [LARGE SCALE GENOMIC DNA]</scope>
    <source>
        <strain evidence="1 2">WMS-il1</strain>
    </source>
</reference>
<feature type="non-terminal residue" evidence="1">
    <location>
        <position position="91"/>
    </location>
</feature>